<evidence type="ECO:0000256" key="3">
    <source>
        <dbReference type="ARBA" id="ARBA00023172"/>
    </source>
</evidence>
<name>A0ABR7PVD5_9BURK</name>
<evidence type="ECO:0000256" key="1">
    <source>
        <dbReference type="ARBA" id="ARBA00008857"/>
    </source>
</evidence>
<feature type="domain" description="Tyr recombinase" evidence="4">
    <location>
        <begin position="231"/>
        <end position="428"/>
    </location>
</feature>
<reference evidence="5 6" key="1">
    <citation type="submission" date="2019-09" db="EMBL/GenBank/DDBJ databases">
        <title>Paraburkholderia podalyriae sp. nov., A South African Podalyria-associated rhizobium.</title>
        <authorList>
            <person name="Mavima L."/>
            <person name="Beukes C.W."/>
            <person name="Palmer M."/>
            <person name="De Meyer S.E."/>
            <person name="James E.K."/>
            <person name="Maluk M."/>
            <person name="Avontuur J.R."/>
            <person name="Chan W.Y."/>
            <person name="Venter S.N."/>
            <person name="Steenkamp E.T."/>
        </authorList>
    </citation>
    <scope>NUCLEOTIDE SEQUENCE [LARGE SCALE GENOMIC DNA]</scope>
    <source>
        <strain evidence="5 6">WC7.3b</strain>
    </source>
</reference>
<dbReference type="InterPro" id="IPR050808">
    <property type="entry name" value="Phage_Integrase"/>
</dbReference>
<proteinExistence type="inferred from homology"/>
<comment type="similarity">
    <text evidence="1">Belongs to the 'phage' integrase family.</text>
</comment>
<dbReference type="Pfam" id="PF00589">
    <property type="entry name" value="Phage_integrase"/>
    <property type="match status" value="1"/>
</dbReference>
<dbReference type="PANTHER" id="PTHR30629:SF2">
    <property type="entry name" value="PROPHAGE INTEGRASE INTS-RELATED"/>
    <property type="match status" value="1"/>
</dbReference>
<dbReference type="EMBL" id="VZQQ01000029">
    <property type="protein sequence ID" value="MBC8750184.1"/>
    <property type="molecule type" value="Genomic_DNA"/>
</dbReference>
<keyword evidence="6" id="KW-1185">Reference proteome</keyword>
<protein>
    <submittedName>
        <fullName evidence="5">Integrase family protein</fullName>
    </submittedName>
</protein>
<dbReference type="InterPro" id="IPR013762">
    <property type="entry name" value="Integrase-like_cat_sf"/>
</dbReference>
<gene>
    <name evidence="5" type="ORF">F6X42_27410</name>
</gene>
<dbReference type="InterPro" id="IPR002104">
    <property type="entry name" value="Integrase_catalytic"/>
</dbReference>
<dbReference type="InterPro" id="IPR011010">
    <property type="entry name" value="DNA_brk_join_enz"/>
</dbReference>
<keyword evidence="3" id="KW-0233">DNA recombination</keyword>
<dbReference type="PROSITE" id="PS51898">
    <property type="entry name" value="TYR_RECOMBINASE"/>
    <property type="match status" value="1"/>
</dbReference>
<dbReference type="Gene3D" id="1.10.443.10">
    <property type="entry name" value="Intergrase catalytic core"/>
    <property type="match status" value="1"/>
</dbReference>
<comment type="caution">
    <text evidence="5">The sequence shown here is derived from an EMBL/GenBank/DDBJ whole genome shotgun (WGS) entry which is preliminary data.</text>
</comment>
<evidence type="ECO:0000313" key="6">
    <source>
        <dbReference type="Proteomes" id="UP000736373"/>
    </source>
</evidence>
<sequence length="482" mass="54873">MPKENPDEGGRRSTTKVNFGTKSALTAALMKPGRKTDSNPTSLQIRVSPLKKAVWYYRFRDKDGLLREGTLKYAAVAADGDGRVTLDYEQAKAEVARIKGDAAKSESERREESDRTHFDTLEDGFRYYLANRITLKNEPLEKETKTNYEKVFNQYLRKNLLAEEGFKTPPSQWNLADTKVMQWMQLLVRIKGKSLSKARNCQSIISGIYGMGVALRVLDSNPMNNARYLRVLPKPPEKKRHVDTVNLPHLFDAIDAGLSRQSSKDAVTLVMMTGTRLLAGLGLRWDQIDFEGFYFVQPKQPGWKGFTGILPLSDFVLELLKRRFEQRKQSDGDYVFPAHHGKSYPHQSRMHDAMKAVSEEFNFRSCPQDLRRTFATVANLCFDYNTRKVGALLTHRWAVSAEGMVVTQDAITRRYIGEKLSHLRALSNTVTDFMLELARRKPLSERTRSILTQYDPENLKLIDLPASGEELALQRLLPATST</sequence>
<dbReference type="RefSeq" id="WP_187637145.1">
    <property type="nucleotide sequence ID" value="NZ_VZQQ01000029.1"/>
</dbReference>
<evidence type="ECO:0000259" key="4">
    <source>
        <dbReference type="PROSITE" id="PS51898"/>
    </source>
</evidence>
<dbReference type="SUPFAM" id="SSF56349">
    <property type="entry name" value="DNA breaking-rejoining enzymes"/>
    <property type="match status" value="1"/>
</dbReference>
<keyword evidence="2" id="KW-0229">DNA integration</keyword>
<dbReference type="Proteomes" id="UP000736373">
    <property type="component" value="Unassembled WGS sequence"/>
</dbReference>
<evidence type="ECO:0000313" key="5">
    <source>
        <dbReference type="EMBL" id="MBC8750184.1"/>
    </source>
</evidence>
<evidence type="ECO:0000256" key="2">
    <source>
        <dbReference type="ARBA" id="ARBA00022908"/>
    </source>
</evidence>
<accession>A0ABR7PVD5</accession>
<organism evidence="5 6">
    <name type="scientific">Paraburkholderia podalyriae</name>
    <dbReference type="NCBI Taxonomy" id="1938811"/>
    <lineage>
        <taxon>Bacteria</taxon>
        <taxon>Pseudomonadati</taxon>
        <taxon>Pseudomonadota</taxon>
        <taxon>Betaproteobacteria</taxon>
        <taxon>Burkholderiales</taxon>
        <taxon>Burkholderiaceae</taxon>
        <taxon>Paraburkholderia</taxon>
    </lineage>
</organism>
<dbReference type="PANTHER" id="PTHR30629">
    <property type="entry name" value="PROPHAGE INTEGRASE"/>
    <property type="match status" value="1"/>
</dbReference>